<dbReference type="Proteomes" id="UP000631114">
    <property type="component" value="Unassembled WGS sequence"/>
</dbReference>
<dbReference type="OrthoDB" id="409136at2759"/>
<protein>
    <submittedName>
        <fullName evidence="1">Uncharacterized protein</fullName>
    </submittedName>
</protein>
<feature type="non-terminal residue" evidence="1">
    <location>
        <position position="152"/>
    </location>
</feature>
<comment type="caution">
    <text evidence="1">The sequence shown here is derived from an EMBL/GenBank/DDBJ whole genome shotgun (WGS) entry which is preliminary data.</text>
</comment>
<reference evidence="1 2" key="1">
    <citation type="submission" date="2020-10" db="EMBL/GenBank/DDBJ databases">
        <title>The Coptis chinensis genome and diversification of protoberbering-type alkaloids.</title>
        <authorList>
            <person name="Wang B."/>
            <person name="Shu S."/>
            <person name="Song C."/>
            <person name="Liu Y."/>
        </authorList>
    </citation>
    <scope>NUCLEOTIDE SEQUENCE [LARGE SCALE GENOMIC DNA]</scope>
    <source>
        <strain evidence="1">HL-2020</strain>
        <tissue evidence="1">Leaf</tissue>
    </source>
</reference>
<gene>
    <name evidence="1" type="ORF">IFM89_019868</name>
</gene>
<name>A0A835MD16_9MAGN</name>
<evidence type="ECO:0000313" key="1">
    <source>
        <dbReference type="EMBL" id="KAF9625162.1"/>
    </source>
</evidence>
<dbReference type="EMBL" id="JADFTS010000001">
    <property type="protein sequence ID" value="KAF9625162.1"/>
    <property type="molecule type" value="Genomic_DNA"/>
</dbReference>
<keyword evidence="2" id="KW-1185">Reference proteome</keyword>
<accession>A0A835MD16</accession>
<proteinExistence type="predicted"/>
<organism evidence="1 2">
    <name type="scientific">Coptis chinensis</name>
    <dbReference type="NCBI Taxonomy" id="261450"/>
    <lineage>
        <taxon>Eukaryota</taxon>
        <taxon>Viridiplantae</taxon>
        <taxon>Streptophyta</taxon>
        <taxon>Embryophyta</taxon>
        <taxon>Tracheophyta</taxon>
        <taxon>Spermatophyta</taxon>
        <taxon>Magnoliopsida</taxon>
        <taxon>Ranunculales</taxon>
        <taxon>Ranunculaceae</taxon>
        <taxon>Coptidoideae</taxon>
        <taxon>Coptis</taxon>
    </lineage>
</organism>
<sequence length="152" mass="17785">HINVVAAEKLKDFPVVYNVIEDMYFLIREKTRTVAESTNIFSPLNQNQSLLNIFSYYHCSKPKLEWDLEDIFRYQLLSEPNPEWNFDRWLIHIKLPVGGCSAEQETLNLSEVDENTSEKLKDLTDVSLPGRQSGAKEWRITRSEWGFDKDDS</sequence>
<evidence type="ECO:0000313" key="2">
    <source>
        <dbReference type="Proteomes" id="UP000631114"/>
    </source>
</evidence>
<dbReference type="AlphaFoldDB" id="A0A835MD16"/>